<protein>
    <submittedName>
        <fullName evidence="1">Uncharacterized protein</fullName>
    </submittedName>
</protein>
<reference evidence="1" key="2">
    <citation type="journal article" date="2024" name="Plant">
        <title>Genomic evolution and insights into agronomic trait innovations of Sesamum species.</title>
        <authorList>
            <person name="Miao H."/>
            <person name="Wang L."/>
            <person name="Qu L."/>
            <person name="Liu H."/>
            <person name="Sun Y."/>
            <person name="Le M."/>
            <person name="Wang Q."/>
            <person name="Wei S."/>
            <person name="Zheng Y."/>
            <person name="Lin W."/>
            <person name="Duan Y."/>
            <person name="Cao H."/>
            <person name="Xiong S."/>
            <person name="Wang X."/>
            <person name="Wei L."/>
            <person name="Li C."/>
            <person name="Ma Q."/>
            <person name="Ju M."/>
            <person name="Zhao R."/>
            <person name="Li G."/>
            <person name="Mu C."/>
            <person name="Tian Q."/>
            <person name="Mei H."/>
            <person name="Zhang T."/>
            <person name="Gao T."/>
            <person name="Zhang H."/>
        </authorList>
    </citation>
    <scope>NUCLEOTIDE SEQUENCE</scope>
    <source>
        <strain evidence="1">K16</strain>
    </source>
</reference>
<sequence length="159" mass="17488">MDAVHAPPRSRLRPLLRRWNSISTSVVVLPAKLTASNRYSSSASDDLQLLSIKPAPHSYSSLKDILPSVAVNSPQPKAAQPGPDICIRNRLVKQAAWAYLQPMSTSLGSTGGNFFHRLWTRVAAVIDFVVRNVVRALDGTLRVIRIRSSSLQRSNMCSL</sequence>
<dbReference type="AlphaFoldDB" id="A0AAE1WN37"/>
<evidence type="ECO:0000313" key="1">
    <source>
        <dbReference type="EMBL" id="KAK4396578.1"/>
    </source>
</evidence>
<comment type="caution">
    <text evidence="1">The sequence shown here is derived from an EMBL/GenBank/DDBJ whole genome shotgun (WGS) entry which is preliminary data.</text>
</comment>
<dbReference type="PANTHER" id="PTHR34569:SF12">
    <property type="entry name" value="TRANSMEMBRANE PROTEIN"/>
    <property type="match status" value="1"/>
</dbReference>
<accession>A0AAE1WN37</accession>
<proteinExistence type="predicted"/>
<reference evidence="1" key="1">
    <citation type="submission" date="2020-06" db="EMBL/GenBank/DDBJ databases">
        <authorList>
            <person name="Li T."/>
            <person name="Hu X."/>
            <person name="Zhang T."/>
            <person name="Song X."/>
            <person name="Zhang H."/>
            <person name="Dai N."/>
            <person name="Sheng W."/>
            <person name="Hou X."/>
            <person name="Wei L."/>
        </authorList>
    </citation>
    <scope>NUCLEOTIDE SEQUENCE</scope>
    <source>
        <strain evidence="1">K16</strain>
        <tissue evidence="1">Leaf</tissue>
    </source>
</reference>
<name>A0AAE1WN37_9LAMI</name>
<evidence type="ECO:0000313" key="2">
    <source>
        <dbReference type="Proteomes" id="UP001289374"/>
    </source>
</evidence>
<dbReference type="EMBL" id="JACGWL010000008">
    <property type="protein sequence ID" value="KAK4396578.1"/>
    <property type="molecule type" value="Genomic_DNA"/>
</dbReference>
<dbReference type="PANTHER" id="PTHR34569">
    <property type="entry name" value="EXPRESSED PROTEIN"/>
    <property type="match status" value="1"/>
</dbReference>
<dbReference type="Proteomes" id="UP001289374">
    <property type="component" value="Unassembled WGS sequence"/>
</dbReference>
<gene>
    <name evidence="1" type="ORF">Sango_1494400</name>
</gene>
<keyword evidence="2" id="KW-1185">Reference proteome</keyword>
<organism evidence="1 2">
    <name type="scientific">Sesamum angolense</name>
    <dbReference type="NCBI Taxonomy" id="2727404"/>
    <lineage>
        <taxon>Eukaryota</taxon>
        <taxon>Viridiplantae</taxon>
        <taxon>Streptophyta</taxon>
        <taxon>Embryophyta</taxon>
        <taxon>Tracheophyta</taxon>
        <taxon>Spermatophyta</taxon>
        <taxon>Magnoliopsida</taxon>
        <taxon>eudicotyledons</taxon>
        <taxon>Gunneridae</taxon>
        <taxon>Pentapetalae</taxon>
        <taxon>asterids</taxon>
        <taxon>lamiids</taxon>
        <taxon>Lamiales</taxon>
        <taxon>Pedaliaceae</taxon>
        <taxon>Sesamum</taxon>
    </lineage>
</organism>